<gene>
    <name evidence="2" type="ORF">SMN809_LOCUS64871</name>
</gene>
<dbReference type="EMBL" id="CAJOBI010299520">
    <property type="protein sequence ID" value="CAF5164705.1"/>
    <property type="molecule type" value="Genomic_DNA"/>
</dbReference>
<keyword evidence="1" id="KW-0175">Coiled coil</keyword>
<evidence type="ECO:0000313" key="3">
    <source>
        <dbReference type="Proteomes" id="UP000676336"/>
    </source>
</evidence>
<accession>A0A8S3GMK5</accession>
<evidence type="ECO:0000256" key="1">
    <source>
        <dbReference type="SAM" id="Coils"/>
    </source>
</evidence>
<sequence>LESSLSTDLEQERRRADVIESEFKSLKVKYEDVCERIRAATHQLDHVQIVLEQTSRRCEQLEKEKFSYAKNWY</sequence>
<dbReference type="Proteomes" id="UP000676336">
    <property type="component" value="Unassembled WGS sequence"/>
</dbReference>
<dbReference type="SUPFAM" id="SSF57997">
    <property type="entry name" value="Tropomyosin"/>
    <property type="match status" value="1"/>
</dbReference>
<organism evidence="2 3">
    <name type="scientific">Rotaria magnacalcarata</name>
    <dbReference type="NCBI Taxonomy" id="392030"/>
    <lineage>
        <taxon>Eukaryota</taxon>
        <taxon>Metazoa</taxon>
        <taxon>Spiralia</taxon>
        <taxon>Gnathifera</taxon>
        <taxon>Rotifera</taxon>
        <taxon>Eurotatoria</taxon>
        <taxon>Bdelloidea</taxon>
        <taxon>Philodinida</taxon>
        <taxon>Philodinidae</taxon>
        <taxon>Rotaria</taxon>
    </lineage>
</organism>
<feature type="coiled-coil region" evidence="1">
    <location>
        <begin position="9"/>
        <end position="71"/>
    </location>
</feature>
<feature type="non-terminal residue" evidence="2">
    <location>
        <position position="1"/>
    </location>
</feature>
<protein>
    <submittedName>
        <fullName evidence="2">Uncharacterized protein</fullName>
    </submittedName>
</protein>
<reference evidence="2" key="1">
    <citation type="submission" date="2021-02" db="EMBL/GenBank/DDBJ databases">
        <authorList>
            <person name="Nowell W R."/>
        </authorList>
    </citation>
    <scope>NUCLEOTIDE SEQUENCE</scope>
</reference>
<comment type="caution">
    <text evidence="2">The sequence shown here is derived from an EMBL/GenBank/DDBJ whole genome shotgun (WGS) entry which is preliminary data.</text>
</comment>
<evidence type="ECO:0000313" key="2">
    <source>
        <dbReference type="EMBL" id="CAF5164705.1"/>
    </source>
</evidence>
<name>A0A8S3GMK5_9BILA</name>
<proteinExistence type="predicted"/>
<dbReference type="AlphaFoldDB" id="A0A8S3GMK5"/>